<evidence type="ECO:0000259" key="2">
    <source>
        <dbReference type="Pfam" id="PF24758"/>
    </source>
</evidence>
<proteinExistence type="predicted"/>
<keyword evidence="4" id="KW-1185">Reference proteome</keyword>
<dbReference type="Pfam" id="PF24758">
    <property type="entry name" value="LRR_At5g56370"/>
    <property type="match status" value="1"/>
</dbReference>
<dbReference type="InterPro" id="IPR055411">
    <property type="entry name" value="LRR_FXL15/At3g58940/PEG3-like"/>
</dbReference>
<sequence>MSLKKFTLDMLFHDLSECLSFIDKCVCYAIGSNVQELKLRLFDYDDIYYNLPQIVLYANSIEILDLSYCKLELPRNNVMLSSLLKLSLFQVDVDDHMMKNLVAGCPLIELALIKLSSSEYHHQQHGFGELSMGNEMGNNNSSGLQEENTNTGGDKGRSLQDAGHGDAAQVENHIVPVGEGIDYQENETRLDSDAPESQIVNQIFDGKEKEETEVHDHSAGSTKVEVKSNDEVGDGTNEIQPTTSSSEDSNEKPLLSSLEENLSQLNDLKLEKQTSIKKDDEEMNNNTIFDTKSWSNDLEPQESVDSKSDQPDQLAEIQADPSVQDSNESRLEIEDILGSNLTCISEENGHLIDDNISKDIGDSSVSVSGVTQEVEIKRDDLSVKEMASKGNEIGNDLSQKSVMTSELQSGVEIKCNGDLPTETNAIRSDSSEAELEAVSTDKSLNSHLQVSETIDNSVAFTAATILVGKESEHGEDKPDPCPAQSYEESVKGSEIDNACVSQPELVMIESECENSNRRATDYTCSDSGNNRDCVEEANVSQSELVMIEPKPVNNEKGATDYASSDPGINEHNIEEANLSQSELVMIEPELVNSEKGATDYASSDPGINKDSIEEANVSRSELVMIEPELVNREKGVTDYASSDPGINKDGIEEANGSQSELVMIETETGNYGTRATDYTFCDSGIKNCIEEARVAENGHLIDEVSTEQHKGSIEEAVMVPESGVVLTESSLDDCKTEEALKEKKIVEEIERNEASYGIENNTEVSESGNQCMPPTLPVEQTEAFLPESALLLIQPQDNQQTIERESEKIKSSNESISELKQENCAELTNEKPGEDVSEYTTNPALTVAECNPPANNFSGQCATDSYQARESVGRDSTESNPNNSSIQAQMQKSPSFGLDLRIEARSEESDRTPLLYQDKTAIEDFSTQAYISLGNSIEHTHNGQDKDMLDTQAMPVEEKVVRMERSDSEKLKTPFLGFLKEEEEVHILITPQKQDNKGNKEQVTLTSPKSKEKRRPRSSLFTNCMCCTTVIN</sequence>
<dbReference type="EMBL" id="JAJSOW010000003">
    <property type="protein sequence ID" value="KAI9194338.1"/>
    <property type="molecule type" value="Genomic_DNA"/>
</dbReference>
<name>A0AAD5P149_ACENE</name>
<feature type="compositionally biased region" description="Low complexity" evidence="1">
    <location>
        <begin position="128"/>
        <end position="144"/>
    </location>
</feature>
<protein>
    <recommendedName>
        <fullName evidence="2">F-box/LRR-repeat protein 15/At3g58940/PEG3-like LRR domain-containing protein</fullName>
    </recommendedName>
</protein>
<feature type="region of interest" description="Disordered" evidence="1">
    <location>
        <begin position="865"/>
        <end position="894"/>
    </location>
</feature>
<feature type="compositionally biased region" description="Basic and acidic residues" evidence="1">
    <location>
        <begin position="802"/>
        <end position="819"/>
    </location>
</feature>
<feature type="domain" description="F-box/LRR-repeat protein 15/At3g58940/PEG3-like LRR" evidence="2">
    <location>
        <begin position="32"/>
        <end position="119"/>
    </location>
</feature>
<dbReference type="Proteomes" id="UP001064489">
    <property type="component" value="Chromosome 1"/>
</dbReference>
<feature type="compositionally biased region" description="Polar residues" evidence="1">
    <location>
        <begin position="878"/>
        <end position="894"/>
    </location>
</feature>
<evidence type="ECO:0000313" key="4">
    <source>
        <dbReference type="Proteomes" id="UP001064489"/>
    </source>
</evidence>
<feature type="region of interest" description="Disordered" evidence="1">
    <location>
        <begin position="206"/>
        <end position="254"/>
    </location>
</feature>
<comment type="caution">
    <text evidence="3">The sequence shown here is derived from an EMBL/GenBank/DDBJ whole genome shotgun (WGS) entry which is preliminary data.</text>
</comment>
<feature type="region of interest" description="Disordered" evidence="1">
    <location>
        <begin position="274"/>
        <end position="328"/>
    </location>
</feature>
<feature type="compositionally biased region" description="Polar residues" evidence="1">
    <location>
        <begin position="237"/>
        <end position="247"/>
    </location>
</feature>
<evidence type="ECO:0000313" key="3">
    <source>
        <dbReference type="EMBL" id="KAI9194338.1"/>
    </source>
</evidence>
<dbReference type="AlphaFoldDB" id="A0AAD5P149"/>
<organism evidence="3 4">
    <name type="scientific">Acer negundo</name>
    <name type="common">Box elder</name>
    <dbReference type="NCBI Taxonomy" id="4023"/>
    <lineage>
        <taxon>Eukaryota</taxon>
        <taxon>Viridiplantae</taxon>
        <taxon>Streptophyta</taxon>
        <taxon>Embryophyta</taxon>
        <taxon>Tracheophyta</taxon>
        <taxon>Spermatophyta</taxon>
        <taxon>Magnoliopsida</taxon>
        <taxon>eudicotyledons</taxon>
        <taxon>Gunneridae</taxon>
        <taxon>Pentapetalae</taxon>
        <taxon>rosids</taxon>
        <taxon>malvids</taxon>
        <taxon>Sapindales</taxon>
        <taxon>Sapindaceae</taxon>
        <taxon>Hippocastanoideae</taxon>
        <taxon>Acereae</taxon>
        <taxon>Acer</taxon>
    </lineage>
</organism>
<reference evidence="3" key="2">
    <citation type="submission" date="2023-02" db="EMBL/GenBank/DDBJ databases">
        <authorList>
            <person name="Swenson N.G."/>
            <person name="Wegrzyn J.L."/>
            <person name="Mcevoy S.L."/>
        </authorList>
    </citation>
    <scope>NUCLEOTIDE SEQUENCE</scope>
    <source>
        <strain evidence="3">91603</strain>
        <tissue evidence="3">Leaf</tissue>
    </source>
</reference>
<reference evidence="3" key="1">
    <citation type="journal article" date="2022" name="Plant J.">
        <title>Strategies of tolerance reflected in two North American maple genomes.</title>
        <authorList>
            <person name="McEvoy S.L."/>
            <person name="Sezen U.U."/>
            <person name="Trouern-Trend A."/>
            <person name="McMahon S.M."/>
            <person name="Schaberg P.G."/>
            <person name="Yang J."/>
            <person name="Wegrzyn J.L."/>
            <person name="Swenson N.G."/>
        </authorList>
    </citation>
    <scope>NUCLEOTIDE SEQUENCE</scope>
    <source>
        <strain evidence="3">91603</strain>
    </source>
</reference>
<feature type="region of interest" description="Disordered" evidence="1">
    <location>
        <begin position="128"/>
        <end position="166"/>
    </location>
</feature>
<feature type="compositionally biased region" description="Polar residues" evidence="1">
    <location>
        <begin position="284"/>
        <end position="298"/>
    </location>
</feature>
<gene>
    <name evidence="3" type="ORF">LWI28_005184</name>
</gene>
<feature type="compositionally biased region" description="Basic and acidic residues" evidence="1">
    <location>
        <begin position="206"/>
        <end position="230"/>
    </location>
</feature>
<feature type="region of interest" description="Disordered" evidence="1">
    <location>
        <begin position="798"/>
        <end position="819"/>
    </location>
</feature>
<evidence type="ECO:0000256" key="1">
    <source>
        <dbReference type="SAM" id="MobiDB-lite"/>
    </source>
</evidence>
<feature type="region of interest" description="Disordered" evidence="1">
    <location>
        <begin position="990"/>
        <end position="1016"/>
    </location>
</feature>
<accession>A0AAD5P149</accession>